<dbReference type="PANTHER" id="PTHR10290">
    <property type="entry name" value="DNA TOPOISOMERASE I"/>
    <property type="match status" value="1"/>
</dbReference>
<proteinExistence type="inferred from homology"/>
<comment type="similarity">
    <text evidence="2 6 7">Belongs to the type IB topoisomerase family.</text>
</comment>
<dbReference type="PROSITE" id="PS00176">
    <property type="entry name" value="TOPO_IB_1"/>
    <property type="match status" value="1"/>
</dbReference>
<evidence type="ECO:0000256" key="3">
    <source>
        <dbReference type="ARBA" id="ARBA00023029"/>
    </source>
</evidence>
<dbReference type="InterPro" id="IPR051062">
    <property type="entry name" value="Topoisomerase_IB"/>
</dbReference>
<evidence type="ECO:0000256" key="1">
    <source>
        <dbReference type="ARBA" id="ARBA00000213"/>
    </source>
</evidence>
<dbReference type="InterPro" id="IPR014727">
    <property type="entry name" value="TopoI_cat_a/b-sub_euk"/>
</dbReference>
<dbReference type="InterPro" id="IPR013499">
    <property type="entry name" value="TopoI_euk"/>
</dbReference>
<name>A0A2T9Y6R7_9FUNG</name>
<dbReference type="PRINTS" id="PR00416">
    <property type="entry name" value="EUTPISMRASEI"/>
</dbReference>
<dbReference type="OrthoDB" id="47179at2759"/>
<dbReference type="GO" id="GO:0006265">
    <property type="term" value="P:DNA topological change"/>
    <property type="evidence" value="ECO:0007669"/>
    <property type="project" value="UniProtKB-UniRule"/>
</dbReference>
<keyword evidence="4 6" id="KW-0238">DNA-binding</keyword>
<dbReference type="GO" id="GO:0005730">
    <property type="term" value="C:nucleolus"/>
    <property type="evidence" value="ECO:0007669"/>
    <property type="project" value="TreeGrafter"/>
</dbReference>
<comment type="function">
    <text evidence="7">Releases the supercoiling and torsional tension of DNA introduced during the DNA replication and transcription by transiently cleaving and rejoining one strand of the DNA duplex. Introduces a single-strand break via transesterification at the specific target site 5'-[CT]CCTTp site in duplex DNA. The scissile phosphodiester is attacked by the catalytic tyrosine of the enzyme, resulting in the formation of a DNA-(3'-phosphotyrosyl)-enzyme intermediate and the expulsion of a 5'-OH DNA strand. The free DNA strand then undergoes passage around the unbroken strand thus removing DNA supercoils. Finally, in the religation step, the DNA 5'-OH attacks the covalent intermediate to expel the active-site tyrosine and restore the DNA phosphodiester backbone.</text>
</comment>
<comment type="caution">
    <text evidence="10">The sequence shown here is derived from an EMBL/GenBank/DDBJ whole genome shotgun (WGS) entry which is preliminary data.</text>
</comment>
<dbReference type="InterPro" id="IPR018521">
    <property type="entry name" value="TopoIB_AS"/>
</dbReference>
<dbReference type="Gene3D" id="1.10.132.10">
    <property type="match status" value="1"/>
</dbReference>
<keyword evidence="5 6" id="KW-0413">Isomerase</keyword>
<organism evidence="10 11">
    <name type="scientific">Smittium simulii</name>
    <dbReference type="NCBI Taxonomy" id="133385"/>
    <lineage>
        <taxon>Eukaryota</taxon>
        <taxon>Fungi</taxon>
        <taxon>Fungi incertae sedis</taxon>
        <taxon>Zoopagomycota</taxon>
        <taxon>Kickxellomycotina</taxon>
        <taxon>Harpellomycetes</taxon>
        <taxon>Harpellales</taxon>
        <taxon>Legeriomycetaceae</taxon>
        <taxon>Smittium</taxon>
    </lineage>
</organism>
<feature type="compositionally biased region" description="Low complexity" evidence="8">
    <location>
        <begin position="140"/>
        <end position="151"/>
    </location>
</feature>
<dbReference type="Proteomes" id="UP000245383">
    <property type="component" value="Unassembled WGS sequence"/>
</dbReference>
<dbReference type="InterPro" id="IPR025834">
    <property type="entry name" value="TopoI_C_dom"/>
</dbReference>
<reference evidence="10 11" key="1">
    <citation type="journal article" date="2018" name="MBio">
        <title>Comparative Genomics Reveals the Core Gene Toolbox for the Fungus-Insect Symbiosis.</title>
        <authorList>
            <person name="Wang Y."/>
            <person name="Stata M."/>
            <person name="Wang W."/>
            <person name="Stajich J.E."/>
            <person name="White M.M."/>
            <person name="Moncalvo J.M."/>
        </authorList>
    </citation>
    <scope>NUCLEOTIDE SEQUENCE [LARGE SCALE GENOMIC DNA]</scope>
    <source>
        <strain evidence="10 11">SWE-8-4</strain>
    </source>
</reference>
<dbReference type="Pfam" id="PF02919">
    <property type="entry name" value="Topoisom_I_N"/>
    <property type="match status" value="1"/>
</dbReference>
<evidence type="ECO:0000313" key="10">
    <source>
        <dbReference type="EMBL" id="PVU87995.1"/>
    </source>
</evidence>
<dbReference type="Gene3D" id="2.170.11.10">
    <property type="entry name" value="DNA Topoisomerase I, domain 2"/>
    <property type="match status" value="1"/>
</dbReference>
<dbReference type="FunFam" id="2.170.11.10:FF:000001">
    <property type="entry name" value="DNA topoisomerase I"/>
    <property type="match status" value="1"/>
</dbReference>
<keyword evidence="3 6" id="KW-0799">Topoisomerase</keyword>
<evidence type="ECO:0000256" key="8">
    <source>
        <dbReference type="SAM" id="MobiDB-lite"/>
    </source>
</evidence>
<dbReference type="InterPro" id="IPR014711">
    <property type="entry name" value="TopoI_cat_a-hlx-sub_euk"/>
</dbReference>
<feature type="region of interest" description="Disordered" evidence="8">
    <location>
        <begin position="111"/>
        <end position="154"/>
    </location>
</feature>
<dbReference type="Gene3D" id="1.10.10.41">
    <property type="entry name" value="Yeast DNA topoisomerase - domain 1"/>
    <property type="match status" value="1"/>
</dbReference>
<dbReference type="GO" id="GO:0003677">
    <property type="term" value="F:DNA binding"/>
    <property type="evidence" value="ECO:0007669"/>
    <property type="project" value="UniProtKB-UniRule"/>
</dbReference>
<dbReference type="GO" id="GO:0003917">
    <property type="term" value="F:DNA topoisomerase type I (single strand cut, ATP-independent) activity"/>
    <property type="evidence" value="ECO:0007669"/>
    <property type="project" value="UniProtKB-UniRule"/>
</dbReference>
<feature type="domain" description="DNA topoisomerase I eukaryotic-type" evidence="9">
    <location>
        <begin position="315"/>
        <end position="734"/>
    </location>
</feature>
<dbReference type="InterPro" id="IPR013030">
    <property type="entry name" value="DNA_topo_DNA_db_N_dom2"/>
</dbReference>
<dbReference type="Gene3D" id="3.90.15.10">
    <property type="entry name" value="Topoisomerase I, Chain A, domain 3"/>
    <property type="match status" value="1"/>
</dbReference>
<dbReference type="EMBL" id="MBFR01000424">
    <property type="protein sequence ID" value="PVU87995.1"/>
    <property type="molecule type" value="Genomic_DNA"/>
</dbReference>
<gene>
    <name evidence="10" type="ORF">BB561_006085</name>
</gene>
<evidence type="ECO:0000256" key="5">
    <source>
        <dbReference type="ARBA" id="ARBA00023235"/>
    </source>
</evidence>
<dbReference type="FunFam" id="3.90.15.10:FF:000003">
    <property type="entry name" value="DNA topoisomerase I"/>
    <property type="match status" value="1"/>
</dbReference>
<keyword evidence="11" id="KW-1185">Reference proteome</keyword>
<dbReference type="GO" id="GO:0007059">
    <property type="term" value="P:chromosome segregation"/>
    <property type="evidence" value="ECO:0007669"/>
    <property type="project" value="TreeGrafter"/>
</dbReference>
<evidence type="ECO:0000313" key="11">
    <source>
        <dbReference type="Proteomes" id="UP000245383"/>
    </source>
</evidence>
<evidence type="ECO:0000256" key="7">
    <source>
        <dbReference type="RuleBase" id="RU365101"/>
    </source>
</evidence>
<dbReference type="InterPro" id="IPR008336">
    <property type="entry name" value="TopoI_DNA-bd_euk"/>
</dbReference>
<dbReference type="AlphaFoldDB" id="A0A2T9Y6R7"/>
<evidence type="ECO:0000259" key="9">
    <source>
        <dbReference type="SMART" id="SM00435"/>
    </source>
</evidence>
<dbReference type="PROSITE" id="PS52038">
    <property type="entry name" value="TOPO_IB_2"/>
    <property type="match status" value="1"/>
</dbReference>
<evidence type="ECO:0000256" key="4">
    <source>
        <dbReference type="ARBA" id="ARBA00023125"/>
    </source>
</evidence>
<feature type="compositionally biased region" description="Low complexity" evidence="8">
    <location>
        <begin position="63"/>
        <end position="78"/>
    </location>
</feature>
<dbReference type="Pfam" id="PF14370">
    <property type="entry name" value="Topo_C_assoc"/>
    <property type="match status" value="1"/>
</dbReference>
<feature type="region of interest" description="Disordered" evidence="8">
    <location>
        <begin position="38"/>
        <end position="91"/>
    </location>
</feature>
<dbReference type="EC" id="5.6.2.1" evidence="7"/>
<dbReference type="InterPro" id="IPR013034">
    <property type="entry name" value="DNA_topo_DNA_db_N_dom1"/>
</dbReference>
<dbReference type="Pfam" id="PF01028">
    <property type="entry name" value="Topoisom_I"/>
    <property type="match status" value="1"/>
</dbReference>
<dbReference type="STRING" id="133385.A0A2T9Y6R7"/>
<dbReference type="GO" id="GO:0005694">
    <property type="term" value="C:chromosome"/>
    <property type="evidence" value="ECO:0007669"/>
    <property type="project" value="InterPro"/>
</dbReference>
<protein>
    <recommendedName>
        <fullName evidence="7">DNA topoisomerase I</fullName>
        <ecNumber evidence="7">5.6.2.1</ecNumber>
    </recommendedName>
    <alternativeName>
        <fullName evidence="7">DNA topoisomerase 1</fullName>
    </alternativeName>
</protein>
<accession>A0A2T9Y6R7</accession>
<dbReference type="InterPro" id="IPR001631">
    <property type="entry name" value="TopoI"/>
</dbReference>
<dbReference type="CDD" id="cd00659">
    <property type="entry name" value="Topo_IB_C"/>
    <property type="match status" value="1"/>
</dbReference>
<dbReference type="InterPro" id="IPR011010">
    <property type="entry name" value="DNA_brk_join_enz"/>
</dbReference>
<dbReference type="SMART" id="SM00435">
    <property type="entry name" value="TOPEUc"/>
    <property type="match status" value="1"/>
</dbReference>
<dbReference type="SUPFAM" id="SSF56741">
    <property type="entry name" value="Eukaryotic DNA topoisomerase I, N-terminal DNA-binding fragment"/>
    <property type="match status" value="1"/>
</dbReference>
<evidence type="ECO:0000256" key="2">
    <source>
        <dbReference type="ARBA" id="ARBA00006645"/>
    </source>
</evidence>
<dbReference type="GO" id="GO:0006260">
    <property type="term" value="P:DNA replication"/>
    <property type="evidence" value="ECO:0007669"/>
    <property type="project" value="TreeGrafter"/>
</dbReference>
<feature type="active site" description="O-(3'-phospho-DNA)-tyrosine intermediate" evidence="6">
    <location>
        <position position="720"/>
    </location>
</feature>
<dbReference type="CDD" id="cd00660">
    <property type="entry name" value="Topoisomer_IB_N"/>
    <property type="match status" value="1"/>
</dbReference>
<evidence type="ECO:0000256" key="6">
    <source>
        <dbReference type="PROSITE-ProRule" id="PRU01382"/>
    </source>
</evidence>
<dbReference type="SUPFAM" id="SSF56349">
    <property type="entry name" value="DNA breaking-rejoining enzymes"/>
    <property type="match status" value="1"/>
</dbReference>
<dbReference type="InterPro" id="IPR013500">
    <property type="entry name" value="TopoI_cat_euk"/>
</dbReference>
<dbReference type="PANTHER" id="PTHR10290:SF3">
    <property type="entry name" value="DNA TOPOISOMERASE 1"/>
    <property type="match status" value="1"/>
</dbReference>
<dbReference type="InterPro" id="IPR036202">
    <property type="entry name" value="TopoI_DNA-bd_euk_N_sf"/>
</dbReference>
<sequence>MLEDDKPLLAVKTEEQSSGEEISLLDIKNNLGSRAATKPRIIANSSTKRKIKPEYTDSDSSNDDLPLLAQRVSKSPKVSSKKLNKPTIKSSLSNDDFESDVALSARVAKTKPRIKTETKRSKSAQKPLSKLLTIPKKPVKSTASSTKSSVAGDNDSDEYKWWLESNGDGSIKWNNLSHNGVLFPPEYEPHGQPIFYNGKPVYLEPEIEELVGFYAALLETDHAKNKIFQKNFFKEFTEMLDKSEKNYGITDISKCDFSSMHRYFNKLKEEKKLLTKDEKQVLKDEKLKIDNAYGTCILDGRVEKVGNFRIEPPGLFRGRGAHPKAGCYKKRVLPEQITINIGKDAVIPSPPQGHSWGKVIHDQTVTWLAMWKENINDSIKYVFLAAGSSIKGQSDLKKYEKARTLKTCVSKIRKDYTSDLVSNNIATKQRSTAMYLIDRLALRAGNEKGEDQADTVGCCSLRYEHIELAPPKKVVFDFLGKDSIRYYNEVEVTTQVFKNLQLFKKKAKSSGNMIFDLINPADLNKHLSNLMPGLSAKVFRTYNASFTFQKQLEATPKGASIPELLLSYNRANREVAILCNHQKAVTKSFDDQMHRMTDKINTLKYTRQRYLDQLLSVQPKANKIYPNLFNITYNDFSKEWLIKYHLESNLKQELKECDLKEANIIKGKYTPENLLSETAIAEKIAQSIEKMDIRIHAAETVKVDKDENKTTALGTSKINYIDPRISIAWCKKYDVPIDKIFNRTLKEKFKWALEVDSNWTF</sequence>
<comment type="catalytic activity">
    <reaction evidence="1 6 7">
        <text>ATP-independent breakage of single-stranded DNA, followed by passage and rejoining.</text>
        <dbReference type="EC" id="5.6.2.1"/>
    </reaction>
</comment>